<proteinExistence type="predicted"/>
<evidence type="ECO:0000313" key="4">
    <source>
        <dbReference type="Proteomes" id="UP000533900"/>
    </source>
</evidence>
<evidence type="ECO:0000259" key="2">
    <source>
        <dbReference type="Pfam" id="PF08874"/>
    </source>
</evidence>
<keyword evidence="1" id="KW-0175">Coiled coil</keyword>
<accession>A0A842IQQ9</accession>
<dbReference type="InterPro" id="IPR014973">
    <property type="entry name" value="DUF1835"/>
</dbReference>
<protein>
    <submittedName>
        <fullName evidence="3">DUF1835 domain-containing protein</fullName>
    </submittedName>
</protein>
<reference evidence="3" key="1">
    <citation type="submission" date="2020-08" db="EMBL/GenBank/DDBJ databases">
        <title>Winogradskyella ouciana sp. nov., isolated from the hadal seawater of the Mariana Trench.</title>
        <authorList>
            <person name="He X."/>
        </authorList>
    </citation>
    <scope>NUCLEOTIDE SEQUENCE [LARGE SCALE GENOMIC DNA]</scope>
    <source>
        <strain evidence="3">KCTC 52348</strain>
    </source>
</reference>
<dbReference type="AlphaFoldDB" id="A0A842IQQ9"/>
<gene>
    <name evidence="3" type="ORF">H7F21_08555</name>
</gene>
<dbReference type="RefSeq" id="WP_185788852.1">
    <property type="nucleotide sequence ID" value="NZ_JACLCP010000002.1"/>
</dbReference>
<dbReference type="Pfam" id="PF08874">
    <property type="entry name" value="DUF1835"/>
    <property type="match status" value="1"/>
</dbReference>
<organism evidence="3 4">
    <name type="scientific">Winogradskyella flava</name>
    <dbReference type="NCBI Taxonomy" id="1884876"/>
    <lineage>
        <taxon>Bacteria</taxon>
        <taxon>Pseudomonadati</taxon>
        <taxon>Bacteroidota</taxon>
        <taxon>Flavobacteriia</taxon>
        <taxon>Flavobacteriales</taxon>
        <taxon>Flavobacteriaceae</taxon>
        <taxon>Winogradskyella</taxon>
    </lineage>
</organism>
<sequence>MKKKNILHITNGNVLTDYLRELDFKDDILTWQEMLCEGPIIPKIDSDEFFEIRSQFLKEFYDIEVNKNELQDELKKLDNAEDYTEINLWFEYDLFCHINLLGVINLLHQKEIDKPLYLICSGRVEGEKNLKGLGELSPEHLLSHYKNKILLTDKDKELAVTLWRTYCGKDHNILKPYIVTKSNFRYMSNCLKAHLKRFPHQKSGLSVLEDNILRIVRDKDIKSKHHLLGYSLNYQGYYGFGDTQHRRLIERLSIFFEETETSLKLNRKGHEALLRQHNFASELNNNMIYGGVDRLAFQFSVEQNKLVKTIFHVN</sequence>
<feature type="coiled-coil region" evidence="1">
    <location>
        <begin position="60"/>
        <end position="87"/>
    </location>
</feature>
<name>A0A842IQQ9_9FLAO</name>
<dbReference type="Proteomes" id="UP000533900">
    <property type="component" value="Unassembled WGS sequence"/>
</dbReference>
<evidence type="ECO:0000256" key="1">
    <source>
        <dbReference type="SAM" id="Coils"/>
    </source>
</evidence>
<feature type="domain" description="DUF1835" evidence="2">
    <location>
        <begin position="8"/>
        <end position="113"/>
    </location>
</feature>
<dbReference type="EMBL" id="JACLCP010000002">
    <property type="protein sequence ID" value="MBC2845141.1"/>
    <property type="molecule type" value="Genomic_DNA"/>
</dbReference>
<evidence type="ECO:0000313" key="3">
    <source>
        <dbReference type="EMBL" id="MBC2845141.1"/>
    </source>
</evidence>
<comment type="caution">
    <text evidence="3">The sequence shown here is derived from an EMBL/GenBank/DDBJ whole genome shotgun (WGS) entry which is preliminary data.</text>
</comment>
<keyword evidence="4" id="KW-1185">Reference proteome</keyword>